<sequence>MHQEKTSLLLPKGAQGSILSPVFFYIFINDLDAGLEGILSKFTDDTKLGGAAASSESREALQRDLDRLEDWEIINHMKFNRGKCWILNLGQGNHLPSVVTSDRTWANGLKLCQAGF</sequence>
<keyword evidence="2" id="KW-1185">Reference proteome</keyword>
<proteinExistence type="predicted"/>
<dbReference type="EMBL" id="SWJQ01000141">
    <property type="protein sequence ID" value="TRZ20707.1"/>
    <property type="molecule type" value="Genomic_DNA"/>
</dbReference>
<dbReference type="OrthoDB" id="9170669at2759"/>
<gene>
    <name evidence="1" type="ORF">HGM15179_006371</name>
</gene>
<comment type="caution">
    <text evidence="1">The sequence shown here is derived from an EMBL/GenBank/DDBJ whole genome shotgun (WGS) entry which is preliminary data.</text>
</comment>
<accession>A0A8K1GMK0</accession>
<reference evidence="1" key="1">
    <citation type="submission" date="2019-04" db="EMBL/GenBank/DDBJ databases">
        <title>Genome assembly of Zosterops borbonicus 15179.</title>
        <authorList>
            <person name="Leroy T."/>
            <person name="Anselmetti Y."/>
            <person name="Tilak M.-K."/>
            <person name="Nabholz B."/>
        </authorList>
    </citation>
    <scope>NUCLEOTIDE SEQUENCE</scope>
    <source>
        <strain evidence="1">HGM_15179</strain>
        <tissue evidence="1">Muscle</tissue>
    </source>
</reference>
<dbReference type="Proteomes" id="UP000796761">
    <property type="component" value="Unassembled WGS sequence"/>
</dbReference>
<organism evidence="1 2">
    <name type="scientific">Zosterops borbonicus</name>
    <dbReference type="NCBI Taxonomy" id="364589"/>
    <lineage>
        <taxon>Eukaryota</taxon>
        <taxon>Metazoa</taxon>
        <taxon>Chordata</taxon>
        <taxon>Craniata</taxon>
        <taxon>Vertebrata</taxon>
        <taxon>Euteleostomi</taxon>
        <taxon>Archelosauria</taxon>
        <taxon>Archosauria</taxon>
        <taxon>Dinosauria</taxon>
        <taxon>Saurischia</taxon>
        <taxon>Theropoda</taxon>
        <taxon>Coelurosauria</taxon>
        <taxon>Aves</taxon>
        <taxon>Neognathae</taxon>
        <taxon>Neoaves</taxon>
        <taxon>Telluraves</taxon>
        <taxon>Australaves</taxon>
        <taxon>Passeriformes</taxon>
        <taxon>Sylvioidea</taxon>
        <taxon>Zosteropidae</taxon>
        <taxon>Zosterops</taxon>
    </lineage>
</organism>
<evidence type="ECO:0000313" key="1">
    <source>
        <dbReference type="EMBL" id="TRZ20707.1"/>
    </source>
</evidence>
<evidence type="ECO:0000313" key="2">
    <source>
        <dbReference type="Proteomes" id="UP000796761"/>
    </source>
</evidence>
<name>A0A8K1GMK0_9PASS</name>
<evidence type="ECO:0008006" key="3">
    <source>
        <dbReference type="Google" id="ProtNLM"/>
    </source>
</evidence>
<dbReference type="AlphaFoldDB" id="A0A8K1GMK0"/>
<dbReference type="PANTHER" id="PTHR33332">
    <property type="entry name" value="REVERSE TRANSCRIPTASE DOMAIN-CONTAINING PROTEIN"/>
    <property type="match status" value="1"/>
</dbReference>
<protein>
    <recommendedName>
        <fullName evidence="3">Rna-directed dna polymerase from mobile element jockey-like</fullName>
    </recommendedName>
</protein>